<dbReference type="Proteomes" id="UP000483820">
    <property type="component" value="Chromosome V"/>
</dbReference>
<name>A0A6A5G5P6_CAERE</name>
<dbReference type="EMBL" id="WUAV01000005">
    <property type="protein sequence ID" value="KAF1750267.1"/>
    <property type="molecule type" value="Genomic_DNA"/>
</dbReference>
<dbReference type="PROSITE" id="PS50181">
    <property type="entry name" value="FBOX"/>
    <property type="match status" value="1"/>
</dbReference>
<evidence type="ECO:0000259" key="1">
    <source>
        <dbReference type="PROSITE" id="PS50181"/>
    </source>
</evidence>
<gene>
    <name evidence="2" type="ORF">GCK72_016814</name>
</gene>
<evidence type="ECO:0000313" key="2">
    <source>
        <dbReference type="EMBL" id="KAF1750267.1"/>
    </source>
</evidence>
<sequence length="569" mass="66791">MEKPFPLFRLPRLAIEEVISTMTPFEIINFSMTSLKIKCFIKCFLRNNRYSKYLLLLDTSKEPIVTIRGSEIHFKLITTTDKAKHGEREFENFMGTEKFDKLWIYSENVLDGWMEVVTTVMEIFKLKKHFVIFNIDTFPTKNKEIVDFIKSQTPSIEYCEFNGKTEADEDVEYFLNNLNITEFLVLNLKLSDSFKLPQASHPDFCSLDPANWLTFNQLLQFKGSDLYIHDSPLTNYELNQFLILWMTSQCHQNLRFLVVNINDPQSLETILNLPFEILDPNVERIGRLSNNKTIPLRGEIDIKRNDGMTGTINFKWRGDKMLLQIINFSMTSLKIKYFIKCFLRTSRNSQYVLQMHTNEDPSVSIRGSETTFEFTVTSDKTKDGMSGMREFKDFMELEKIYTLWMYSINVIDGWMKMVKTMKEIFTFKKHYAIFIIDIFPTRNRAIVDFMKSQTPSIDGWEIYGNAETDQDVEYFLININVTNCLGIISRLSNLFKIPQVNFLDTCTLDPGNWVTFDQLLHLKTCRLFIQGSPLTNQELNQFLILWMSSQCHQNLSFLRININDHSTLF</sequence>
<reference evidence="2 3" key="1">
    <citation type="submission" date="2019-12" db="EMBL/GenBank/DDBJ databases">
        <title>Chromosome-level assembly of the Caenorhabditis remanei genome.</title>
        <authorList>
            <person name="Teterina A.A."/>
            <person name="Willis J.H."/>
            <person name="Phillips P.C."/>
        </authorList>
    </citation>
    <scope>NUCLEOTIDE SEQUENCE [LARGE SCALE GENOMIC DNA]</scope>
    <source>
        <strain evidence="2 3">PX506</strain>
        <tissue evidence="2">Whole organism</tissue>
    </source>
</reference>
<dbReference type="RefSeq" id="XP_053580622.1">
    <property type="nucleotide sequence ID" value="XM_053731709.1"/>
</dbReference>
<dbReference type="InterPro" id="IPR012885">
    <property type="entry name" value="F-box_Sdz-33"/>
</dbReference>
<feature type="domain" description="F-box" evidence="1">
    <location>
        <begin position="4"/>
        <end position="53"/>
    </location>
</feature>
<dbReference type="GeneID" id="9819104"/>
<accession>A0A6A5G5P6</accession>
<protein>
    <recommendedName>
        <fullName evidence="1">F-box domain-containing protein</fullName>
    </recommendedName>
</protein>
<dbReference type="Pfam" id="PF07735">
    <property type="entry name" value="FBA_2"/>
    <property type="match status" value="2"/>
</dbReference>
<dbReference type="InterPro" id="IPR001810">
    <property type="entry name" value="F-box_dom"/>
</dbReference>
<comment type="caution">
    <text evidence="2">The sequence shown here is derived from an EMBL/GenBank/DDBJ whole genome shotgun (WGS) entry which is preliminary data.</text>
</comment>
<organism evidence="2 3">
    <name type="scientific">Caenorhabditis remanei</name>
    <name type="common">Caenorhabditis vulgaris</name>
    <dbReference type="NCBI Taxonomy" id="31234"/>
    <lineage>
        <taxon>Eukaryota</taxon>
        <taxon>Metazoa</taxon>
        <taxon>Ecdysozoa</taxon>
        <taxon>Nematoda</taxon>
        <taxon>Chromadorea</taxon>
        <taxon>Rhabditida</taxon>
        <taxon>Rhabditina</taxon>
        <taxon>Rhabditomorpha</taxon>
        <taxon>Rhabditoidea</taxon>
        <taxon>Rhabditidae</taxon>
        <taxon>Peloderinae</taxon>
        <taxon>Caenorhabditis</taxon>
    </lineage>
</organism>
<proteinExistence type="predicted"/>
<dbReference type="PANTHER" id="PTHR21503:SF53">
    <property type="entry name" value="F-BOX ASSOCIATED DOMAIN-CONTAINING PROTEIN-RELATED"/>
    <property type="match status" value="1"/>
</dbReference>
<dbReference type="PANTHER" id="PTHR21503">
    <property type="entry name" value="F-BOX-CONTAINING HYPOTHETICAL PROTEIN C.ELEGANS"/>
    <property type="match status" value="1"/>
</dbReference>
<dbReference type="AlphaFoldDB" id="A0A6A5G5P6"/>
<dbReference type="KEGG" id="crq:GCK72_016814"/>
<dbReference type="CTD" id="9819104"/>
<evidence type="ECO:0000313" key="3">
    <source>
        <dbReference type="Proteomes" id="UP000483820"/>
    </source>
</evidence>